<name>A0A4R6DNP1_9MICO</name>
<dbReference type="RefSeq" id="WP_133518322.1">
    <property type="nucleotide sequence ID" value="NZ_SNVW01000001.1"/>
</dbReference>
<dbReference type="InterPro" id="IPR013785">
    <property type="entry name" value="Aldolase_TIM"/>
</dbReference>
<proteinExistence type="predicted"/>
<accession>A0A4R6DNP1</accession>
<dbReference type="Gene3D" id="3.20.20.70">
    <property type="entry name" value="Aldolase class I"/>
    <property type="match status" value="1"/>
</dbReference>
<gene>
    <name evidence="3" type="ORF">EDF64_101298</name>
</gene>
<dbReference type="Pfam" id="PF22649">
    <property type="entry name" value="Cgl0159"/>
    <property type="match status" value="1"/>
</dbReference>
<comment type="caution">
    <text evidence="3">The sequence shown here is derived from an EMBL/GenBank/DDBJ whole genome shotgun (WGS) entry which is preliminary data.</text>
</comment>
<evidence type="ECO:0000256" key="1">
    <source>
        <dbReference type="SAM" id="MobiDB-lite"/>
    </source>
</evidence>
<evidence type="ECO:0000259" key="2">
    <source>
        <dbReference type="Pfam" id="PF22649"/>
    </source>
</evidence>
<evidence type="ECO:0000313" key="3">
    <source>
        <dbReference type="EMBL" id="TDN46433.1"/>
    </source>
</evidence>
<dbReference type="Proteomes" id="UP000295764">
    <property type="component" value="Unassembled WGS sequence"/>
</dbReference>
<evidence type="ECO:0000313" key="4">
    <source>
        <dbReference type="Proteomes" id="UP000295764"/>
    </source>
</evidence>
<reference evidence="3 4" key="1">
    <citation type="submission" date="2019-03" db="EMBL/GenBank/DDBJ databases">
        <title>Genomic analyses of the natural microbiome of Caenorhabditis elegans.</title>
        <authorList>
            <person name="Samuel B."/>
        </authorList>
    </citation>
    <scope>NUCLEOTIDE SEQUENCE [LARGE SCALE GENOMIC DNA]</scope>
    <source>
        <strain evidence="3 4">JUb65</strain>
    </source>
</reference>
<feature type="compositionally biased region" description="Polar residues" evidence="1">
    <location>
        <begin position="301"/>
        <end position="310"/>
    </location>
</feature>
<dbReference type="InterPro" id="IPR054574">
    <property type="entry name" value="Cgl0159_dom"/>
</dbReference>
<protein>
    <submittedName>
        <fullName evidence="3">DhnA family fructose-bisphosphate aldolase class Ia</fullName>
    </submittedName>
</protein>
<organism evidence="3 4">
    <name type="scientific">Curtobacterium flaccumfaciens</name>
    <dbReference type="NCBI Taxonomy" id="2035"/>
    <lineage>
        <taxon>Bacteria</taxon>
        <taxon>Bacillati</taxon>
        <taxon>Actinomycetota</taxon>
        <taxon>Actinomycetes</taxon>
        <taxon>Micrococcales</taxon>
        <taxon>Microbacteriaceae</taxon>
        <taxon>Curtobacterium</taxon>
    </lineage>
</organism>
<dbReference type="EMBL" id="SNVW01000001">
    <property type="protein sequence ID" value="TDN46433.1"/>
    <property type="molecule type" value="Genomic_DNA"/>
</dbReference>
<sequence length="329" mass="34426">MPELSPADFQRLRDVRASQPGLVKRTLDARRKRELLADDGKLFIVAADHPARGALAVRDDESAMADRYDLLERLVTALGRPGVDGVLGTPDILEDLALLGALDDKVVVGSMNRGGLRGATFEMDDRYTAYSASAIKGAGLDFAKLLVRVALADAGTAPTLEATAKAVSEAAALELPIMLEPFMSEWRDGRVVNDLSADAVITSMAIAAGLGESSAYSWLKIPVVDDMERVMAATTLPTLLLGGDPSSNPLETYAKWADALALPGVRGLVVGRTLLYPADGDVATAVDVAAGLVHTGAPSGRFSTASNHSATDLDGSATMDQHVSEGSNA</sequence>
<feature type="domain" description="Cgl0159-like" evidence="2">
    <location>
        <begin position="40"/>
        <end position="290"/>
    </location>
</feature>
<dbReference type="AlphaFoldDB" id="A0A4R6DNP1"/>
<feature type="compositionally biased region" description="Polar residues" evidence="1">
    <location>
        <begin position="318"/>
        <end position="329"/>
    </location>
</feature>
<dbReference type="SUPFAM" id="SSF51569">
    <property type="entry name" value="Aldolase"/>
    <property type="match status" value="1"/>
</dbReference>
<dbReference type="OrthoDB" id="3726202at2"/>
<feature type="region of interest" description="Disordered" evidence="1">
    <location>
        <begin position="301"/>
        <end position="329"/>
    </location>
</feature>